<evidence type="ECO:0000256" key="11">
    <source>
        <dbReference type="ARBA" id="ARBA00023157"/>
    </source>
</evidence>
<evidence type="ECO:0000256" key="14">
    <source>
        <dbReference type="ARBA" id="ARBA00023319"/>
    </source>
</evidence>
<evidence type="ECO:0000256" key="17">
    <source>
        <dbReference type="SAM" id="MobiDB-lite"/>
    </source>
</evidence>
<feature type="domain" description="Ig-like" evidence="19">
    <location>
        <begin position="211"/>
        <end position="299"/>
    </location>
</feature>
<feature type="domain" description="Ig-like" evidence="19">
    <location>
        <begin position="1"/>
        <end position="35"/>
    </location>
</feature>
<sequence length="1087" mass="119234">MLTINRVTYGDAGQYTCSAKNSEGKNEAAFHIKVTGPPEINPELRNQSVTYNTSLQFKCSQNGFPTPEILWTKDGVNLGNNNTLTINRVSYGDAGQYTCSAKNSEGKNESAFHITVTVSPQIIQPPKSQFLTEGYPVNLNCVASGIPTPTLVWTFNNGDLPSGINQTDHEGESFLVSPSVTKGMNGTYKCTAKNKANTTSSSATLHVYGKASAQVVSEKYITLIKGYALALTCKFNEETINITWKKDGETITERAVIETRLDETKSKLALTEVVEEDSGEYSCEARNKLGTVARSVKLQLKYTRSLVDRFIIILLDVSIVDNTSDGFNYEGDDEVEMDQLNVNTDGWEIAVDRLILREHIGRGAFGSVWRALLGRSRGRPGNRTVAAKCFLPISGEKGRKALLREIELLKLFGREGHENVVKFIGCVTVGAQPILIMEYLWRGDLLGYLRKSRGVFDQYHHGVGGVDHLTTYDMVLFAKQIAHGMTFLASRGIIHRDLAARNILLDEHRVCKLTDFGLSYQDFKYGPGNAKRGCIPIKWTAPEILFGHVEQLSTKSDVWSYGIVLYEIFTVGGIPYEGWSQSTTMKEIEEGYRLPKPEHIDDSLYAVMLNCWKYESASRPHFVKLYQTMDIYIKTKTYVDIFDDDKYDEDKYNFVDDRGAVANPEDAGADELGAAAPNPISNLAHEVGKHGDAAHSFVVAIDDGATAFPFAINLQDKGAAAANLAHEVGKHGATAHPFVVAIDDGATAFPFAINLQDKEAAAGNLAREVGKHGATAHPSMVGIDDGATASPLGIKVEEEGCASYPFESDKKDMDAQAYPLESDTLPYLSENEEEDVDDSECPLAIEEEEIDDYECPLAIEEEEIDPLPSSLVMDQNGLDASVCPLVTDEENSDSLACPLMGEEEDSNNSACSPVTGEEDFEATGSLSVTEKEDPNSLARSTNEVNKPDTSPFPCVMEEEDLDSLEYNPLIEKEGHSDSVFPPDIQIDDEEGVTSEPESNVGYEGAVTVQSEKEAVEEEPETCQLEYTKDEQDDLGNYMDDQSDAVDLLDGEAGVQEYDGNQLTAADKDETGSDEDEESSEVTPLVQD</sequence>
<dbReference type="Gene3D" id="2.60.40.10">
    <property type="entry name" value="Immunoglobulins"/>
    <property type="match status" value="4"/>
</dbReference>
<dbReference type="PROSITE" id="PS00107">
    <property type="entry name" value="PROTEIN_KINASE_ATP"/>
    <property type="match status" value="1"/>
</dbReference>
<dbReference type="InterPro" id="IPR003599">
    <property type="entry name" value="Ig_sub"/>
</dbReference>
<feature type="domain" description="Ig-like" evidence="19">
    <location>
        <begin position="38"/>
        <end position="119"/>
    </location>
</feature>
<gene>
    <name evidence="20" type="ORF">PMEA_00027822</name>
</gene>
<dbReference type="InterPro" id="IPR020635">
    <property type="entry name" value="Tyr_kinase_cat_dom"/>
</dbReference>
<feature type="region of interest" description="Disordered" evidence="17">
    <location>
        <begin position="973"/>
        <end position="1041"/>
    </location>
</feature>
<dbReference type="SMART" id="SM00219">
    <property type="entry name" value="TyrKc"/>
    <property type="match status" value="1"/>
</dbReference>
<dbReference type="InterPro" id="IPR017441">
    <property type="entry name" value="Protein_kinase_ATP_BS"/>
</dbReference>
<dbReference type="GO" id="GO:0005886">
    <property type="term" value="C:plasma membrane"/>
    <property type="evidence" value="ECO:0007669"/>
    <property type="project" value="TreeGrafter"/>
</dbReference>
<evidence type="ECO:0000259" key="18">
    <source>
        <dbReference type="PROSITE" id="PS50011"/>
    </source>
</evidence>
<dbReference type="InterPro" id="IPR008266">
    <property type="entry name" value="Tyr_kinase_AS"/>
</dbReference>
<keyword evidence="4" id="KW-0812">Transmembrane</keyword>
<dbReference type="Pfam" id="PF07679">
    <property type="entry name" value="I-set"/>
    <property type="match status" value="3"/>
</dbReference>
<evidence type="ECO:0000256" key="7">
    <source>
        <dbReference type="ARBA" id="ARBA00022840"/>
    </source>
</evidence>
<evidence type="ECO:0000256" key="13">
    <source>
        <dbReference type="ARBA" id="ARBA00023180"/>
    </source>
</evidence>
<keyword evidence="9" id="KW-0472">Membrane</keyword>
<comment type="subcellular location">
    <subcellularLocation>
        <location evidence="1">Membrane</location>
        <topology evidence="1">Single-pass membrane protein</topology>
    </subcellularLocation>
</comment>
<evidence type="ECO:0000256" key="5">
    <source>
        <dbReference type="ARBA" id="ARBA00022741"/>
    </source>
</evidence>
<keyword evidence="11" id="KW-1015">Disulfide bond</keyword>
<keyword evidence="5 16" id="KW-0547">Nucleotide-binding</keyword>
<dbReference type="CDD" id="cd00192">
    <property type="entry name" value="PTKc"/>
    <property type="match status" value="1"/>
</dbReference>
<dbReference type="InterPro" id="IPR000719">
    <property type="entry name" value="Prot_kinase_dom"/>
</dbReference>
<evidence type="ECO:0000256" key="3">
    <source>
        <dbReference type="ARBA" id="ARBA00022679"/>
    </source>
</evidence>
<dbReference type="SUPFAM" id="SSF56112">
    <property type="entry name" value="Protein kinase-like (PK-like)"/>
    <property type="match status" value="1"/>
</dbReference>
<feature type="binding site" evidence="16">
    <location>
        <position position="388"/>
    </location>
    <ligand>
        <name>ATP</name>
        <dbReference type="ChEBI" id="CHEBI:30616"/>
    </ligand>
</feature>
<dbReference type="AlphaFoldDB" id="A0AAU9XPU6"/>
<dbReference type="FunFam" id="1.10.510.10:FF:000554">
    <property type="entry name" value="Predicted protein"/>
    <property type="match status" value="1"/>
</dbReference>
<dbReference type="Proteomes" id="UP001159428">
    <property type="component" value="Unassembled WGS sequence"/>
</dbReference>
<keyword evidence="6" id="KW-0418">Kinase</keyword>
<dbReference type="InterPro" id="IPR013783">
    <property type="entry name" value="Ig-like_fold"/>
</dbReference>
<dbReference type="EMBL" id="CALNXJ010000057">
    <property type="protein sequence ID" value="CAH3155138.1"/>
    <property type="molecule type" value="Genomic_DNA"/>
</dbReference>
<dbReference type="PRINTS" id="PR00109">
    <property type="entry name" value="TYRKINASE"/>
</dbReference>
<keyword evidence="7 16" id="KW-0067">ATP-binding</keyword>
<organism evidence="20 21">
    <name type="scientific">Pocillopora meandrina</name>
    <dbReference type="NCBI Taxonomy" id="46732"/>
    <lineage>
        <taxon>Eukaryota</taxon>
        <taxon>Metazoa</taxon>
        <taxon>Cnidaria</taxon>
        <taxon>Anthozoa</taxon>
        <taxon>Hexacorallia</taxon>
        <taxon>Scleractinia</taxon>
        <taxon>Astrocoeniina</taxon>
        <taxon>Pocilloporidae</taxon>
        <taxon>Pocillopora</taxon>
    </lineage>
</organism>
<dbReference type="Pfam" id="PF07714">
    <property type="entry name" value="PK_Tyr_Ser-Thr"/>
    <property type="match status" value="1"/>
</dbReference>
<keyword evidence="21" id="KW-1185">Reference proteome</keyword>
<evidence type="ECO:0000256" key="2">
    <source>
        <dbReference type="ARBA" id="ARBA00011902"/>
    </source>
</evidence>
<dbReference type="EC" id="2.7.10.1" evidence="2"/>
<dbReference type="Gene3D" id="1.10.510.10">
    <property type="entry name" value="Transferase(Phosphotransferase) domain 1"/>
    <property type="match status" value="1"/>
</dbReference>
<feature type="domain" description="Protein kinase" evidence="18">
    <location>
        <begin position="354"/>
        <end position="633"/>
    </location>
</feature>
<dbReference type="PROSITE" id="PS50011">
    <property type="entry name" value="PROTEIN_KINASE_DOM"/>
    <property type="match status" value="1"/>
</dbReference>
<dbReference type="InterPro" id="IPR007110">
    <property type="entry name" value="Ig-like_dom"/>
</dbReference>
<keyword evidence="13" id="KW-0325">Glycoprotein</keyword>
<dbReference type="PANTHER" id="PTHR24416:SF611">
    <property type="entry name" value="TYROSINE-PROTEIN KINASE TRANSMEMBRANE RECEPTOR ROR"/>
    <property type="match status" value="1"/>
</dbReference>
<evidence type="ECO:0000256" key="10">
    <source>
        <dbReference type="ARBA" id="ARBA00023137"/>
    </source>
</evidence>
<evidence type="ECO:0000256" key="15">
    <source>
        <dbReference type="ARBA" id="ARBA00051243"/>
    </source>
</evidence>
<dbReference type="InterPro" id="IPR001245">
    <property type="entry name" value="Ser-Thr/Tyr_kinase_cat_dom"/>
</dbReference>
<dbReference type="Pfam" id="PF13927">
    <property type="entry name" value="Ig_3"/>
    <property type="match status" value="1"/>
</dbReference>
<evidence type="ECO:0000313" key="20">
    <source>
        <dbReference type="EMBL" id="CAH3155138.1"/>
    </source>
</evidence>
<evidence type="ECO:0000313" key="21">
    <source>
        <dbReference type="Proteomes" id="UP001159428"/>
    </source>
</evidence>
<evidence type="ECO:0000256" key="1">
    <source>
        <dbReference type="ARBA" id="ARBA00004167"/>
    </source>
</evidence>
<evidence type="ECO:0000256" key="12">
    <source>
        <dbReference type="ARBA" id="ARBA00023170"/>
    </source>
</evidence>
<dbReference type="GO" id="GO:0004714">
    <property type="term" value="F:transmembrane receptor protein tyrosine kinase activity"/>
    <property type="evidence" value="ECO:0007669"/>
    <property type="project" value="UniProtKB-EC"/>
</dbReference>
<feature type="compositionally biased region" description="Polar residues" evidence="17">
    <location>
        <begin position="937"/>
        <end position="948"/>
    </location>
</feature>
<evidence type="ECO:0000259" key="19">
    <source>
        <dbReference type="PROSITE" id="PS50835"/>
    </source>
</evidence>
<protein>
    <recommendedName>
        <fullName evidence="2">receptor protein-tyrosine kinase</fullName>
        <ecNumber evidence="2">2.7.10.1</ecNumber>
    </recommendedName>
</protein>
<feature type="domain" description="Ig-like" evidence="19">
    <location>
        <begin position="120"/>
        <end position="206"/>
    </location>
</feature>
<evidence type="ECO:0000256" key="9">
    <source>
        <dbReference type="ARBA" id="ARBA00023136"/>
    </source>
</evidence>
<proteinExistence type="predicted"/>
<dbReference type="FunFam" id="2.60.40.10:FF:000032">
    <property type="entry name" value="palladin isoform X1"/>
    <property type="match status" value="2"/>
</dbReference>
<accession>A0AAU9XPU6</accession>
<dbReference type="GO" id="GO:0043235">
    <property type="term" value="C:receptor complex"/>
    <property type="evidence" value="ECO:0007669"/>
    <property type="project" value="TreeGrafter"/>
</dbReference>
<dbReference type="InterPro" id="IPR011009">
    <property type="entry name" value="Kinase-like_dom_sf"/>
</dbReference>
<keyword evidence="8" id="KW-1133">Transmembrane helix</keyword>
<feature type="region of interest" description="Disordered" evidence="17">
    <location>
        <begin position="1053"/>
        <end position="1087"/>
    </location>
</feature>
<dbReference type="SMART" id="SM00408">
    <property type="entry name" value="IGc2"/>
    <property type="match status" value="3"/>
</dbReference>
<reference evidence="20 21" key="1">
    <citation type="submission" date="2022-05" db="EMBL/GenBank/DDBJ databases">
        <authorList>
            <consortium name="Genoscope - CEA"/>
            <person name="William W."/>
        </authorList>
    </citation>
    <scope>NUCLEOTIDE SEQUENCE [LARGE SCALE GENOMIC DNA]</scope>
</reference>
<evidence type="ECO:0000256" key="6">
    <source>
        <dbReference type="ARBA" id="ARBA00022777"/>
    </source>
</evidence>
<evidence type="ECO:0000256" key="16">
    <source>
        <dbReference type="PROSITE-ProRule" id="PRU10141"/>
    </source>
</evidence>
<dbReference type="Gene3D" id="3.30.200.20">
    <property type="entry name" value="Phosphorylase Kinase, domain 1"/>
    <property type="match status" value="1"/>
</dbReference>
<keyword evidence="10" id="KW-0829">Tyrosine-protein kinase</keyword>
<dbReference type="InterPro" id="IPR036179">
    <property type="entry name" value="Ig-like_dom_sf"/>
</dbReference>
<dbReference type="SMART" id="SM00409">
    <property type="entry name" value="IG"/>
    <property type="match status" value="3"/>
</dbReference>
<dbReference type="SUPFAM" id="SSF48726">
    <property type="entry name" value="Immunoglobulin"/>
    <property type="match status" value="4"/>
</dbReference>
<dbReference type="PROSITE" id="PS50835">
    <property type="entry name" value="IG_LIKE"/>
    <property type="match status" value="4"/>
</dbReference>
<dbReference type="InterPro" id="IPR050122">
    <property type="entry name" value="RTK"/>
</dbReference>
<dbReference type="CDD" id="cd00096">
    <property type="entry name" value="Ig"/>
    <property type="match status" value="1"/>
</dbReference>
<comment type="caution">
    <text evidence="20">The sequence shown here is derived from an EMBL/GenBank/DDBJ whole genome shotgun (WGS) entry which is preliminary data.</text>
</comment>
<evidence type="ECO:0000256" key="4">
    <source>
        <dbReference type="ARBA" id="ARBA00022692"/>
    </source>
</evidence>
<dbReference type="GO" id="GO:0005524">
    <property type="term" value="F:ATP binding"/>
    <property type="evidence" value="ECO:0007669"/>
    <property type="project" value="UniProtKB-UniRule"/>
</dbReference>
<comment type="catalytic activity">
    <reaction evidence="15">
        <text>L-tyrosyl-[protein] + ATP = O-phospho-L-tyrosyl-[protein] + ADP + H(+)</text>
        <dbReference type="Rhea" id="RHEA:10596"/>
        <dbReference type="Rhea" id="RHEA-COMP:10136"/>
        <dbReference type="Rhea" id="RHEA-COMP:20101"/>
        <dbReference type="ChEBI" id="CHEBI:15378"/>
        <dbReference type="ChEBI" id="CHEBI:30616"/>
        <dbReference type="ChEBI" id="CHEBI:46858"/>
        <dbReference type="ChEBI" id="CHEBI:61978"/>
        <dbReference type="ChEBI" id="CHEBI:456216"/>
        <dbReference type="EC" id="2.7.10.1"/>
    </reaction>
</comment>
<name>A0AAU9XPU6_9CNID</name>
<keyword evidence="12" id="KW-0675">Receptor</keyword>
<keyword evidence="3" id="KW-0808">Transferase</keyword>
<dbReference type="InterPro" id="IPR013098">
    <property type="entry name" value="Ig_I-set"/>
</dbReference>
<dbReference type="GO" id="GO:0007169">
    <property type="term" value="P:cell surface receptor protein tyrosine kinase signaling pathway"/>
    <property type="evidence" value="ECO:0007669"/>
    <property type="project" value="TreeGrafter"/>
</dbReference>
<dbReference type="PROSITE" id="PS00109">
    <property type="entry name" value="PROTEIN_KINASE_TYR"/>
    <property type="match status" value="1"/>
</dbReference>
<feature type="region of interest" description="Disordered" evidence="17">
    <location>
        <begin position="898"/>
        <end position="954"/>
    </location>
</feature>
<dbReference type="InterPro" id="IPR003598">
    <property type="entry name" value="Ig_sub2"/>
</dbReference>
<evidence type="ECO:0000256" key="8">
    <source>
        <dbReference type="ARBA" id="ARBA00022989"/>
    </source>
</evidence>
<dbReference type="PANTHER" id="PTHR24416">
    <property type="entry name" value="TYROSINE-PROTEIN KINASE RECEPTOR"/>
    <property type="match status" value="1"/>
</dbReference>
<keyword evidence="14" id="KW-0393">Immunoglobulin domain</keyword>